<protein>
    <submittedName>
        <fullName evidence="2">Uncharacterized protein</fullName>
    </submittedName>
</protein>
<comment type="caution">
    <text evidence="2">The sequence shown here is derived from an EMBL/GenBank/DDBJ whole genome shotgun (WGS) entry which is preliminary data.</text>
</comment>
<evidence type="ECO:0000313" key="2">
    <source>
        <dbReference type="EMBL" id="KAH8999759.1"/>
    </source>
</evidence>
<name>A0AAD4LPZ5_9AGAM</name>
<evidence type="ECO:0000313" key="3">
    <source>
        <dbReference type="Proteomes" id="UP001201163"/>
    </source>
</evidence>
<dbReference type="AlphaFoldDB" id="A0AAD4LPZ5"/>
<accession>A0AAD4LPZ5</accession>
<evidence type="ECO:0000256" key="1">
    <source>
        <dbReference type="SAM" id="MobiDB-lite"/>
    </source>
</evidence>
<reference evidence="2" key="1">
    <citation type="submission" date="2022-01" db="EMBL/GenBank/DDBJ databases">
        <title>Comparative genomics reveals a dynamic genome evolution in the ectomycorrhizal milk-cap (Lactarius) mushrooms.</title>
        <authorList>
            <consortium name="DOE Joint Genome Institute"/>
            <person name="Lebreton A."/>
            <person name="Tang N."/>
            <person name="Kuo A."/>
            <person name="LaButti K."/>
            <person name="Drula E."/>
            <person name="Barry K."/>
            <person name="Clum A."/>
            <person name="Lipzen A."/>
            <person name="Mousain D."/>
            <person name="Ng V."/>
            <person name="Wang R."/>
            <person name="Wang X."/>
            <person name="Dai Y."/>
            <person name="Henrissat B."/>
            <person name="Grigoriev I.V."/>
            <person name="Guerin-Laguette A."/>
            <person name="Yu F."/>
            <person name="Martin F.M."/>
        </authorList>
    </citation>
    <scope>NUCLEOTIDE SEQUENCE</scope>
    <source>
        <strain evidence="2">QP</strain>
    </source>
</reference>
<feature type="region of interest" description="Disordered" evidence="1">
    <location>
        <begin position="40"/>
        <end position="115"/>
    </location>
</feature>
<sequence>MSHFLNTLSLDDKFPPLPGMFDSYISRPVSPILVDDEDGDIWYPAEEGSDETWTQSPPPPASPVRVEDDTHSSGGTPTCYSPPYPNLKNPDTRQSCHATTPYMHMPRRSGRPEMTQTTSVHANDPVRNLGDEHNHSQNSSNIDYAQKHQNAKHKKSGKYPAPKKTPECQAGNHRTQETRNHWPIDMTKT</sequence>
<feature type="compositionally biased region" description="Basic and acidic residues" evidence="1">
    <location>
        <begin position="174"/>
        <end position="189"/>
    </location>
</feature>
<dbReference type="EMBL" id="JAKELL010000003">
    <property type="protein sequence ID" value="KAH8999759.1"/>
    <property type="molecule type" value="Genomic_DNA"/>
</dbReference>
<proteinExistence type="predicted"/>
<gene>
    <name evidence="2" type="ORF">EDB92DRAFT_1812878</name>
</gene>
<feature type="region of interest" description="Disordered" evidence="1">
    <location>
        <begin position="144"/>
        <end position="189"/>
    </location>
</feature>
<keyword evidence="3" id="KW-1185">Reference proteome</keyword>
<dbReference type="Proteomes" id="UP001201163">
    <property type="component" value="Unassembled WGS sequence"/>
</dbReference>
<organism evidence="2 3">
    <name type="scientific">Lactarius akahatsu</name>
    <dbReference type="NCBI Taxonomy" id="416441"/>
    <lineage>
        <taxon>Eukaryota</taxon>
        <taxon>Fungi</taxon>
        <taxon>Dikarya</taxon>
        <taxon>Basidiomycota</taxon>
        <taxon>Agaricomycotina</taxon>
        <taxon>Agaricomycetes</taxon>
        <taxon>Russulales</taxon>
        <taxon>Russulaceae</taxon>
        <taxon>Lactarius</taxon>
    </lineage>
</organism>